<dbReference type="Proteomes" id="UP000051012">
    <property type="component" value="Unassembled WGS sequence"/>
</dbReference>
<name>A0A0S7YDW3_UNCT6</name>
<sequence>MSKHDMHHDGNVLDILRRLIGRCGLYCGACDIYRVFVDKKIDKQKKMGVFFKCRPEQVRCQGCQNLTPDDWCSGCKILACLKENSYMYCYECGKIENCGIYQELNGRYNNLPYKNLERLREVGEKKWLEEQMTRWHCPGCGEPIEYSTETCTQCGFNLTKIND</sequence>
<dbReference type="EMBL" id="LJNI01000059">
    <property type="protein sequence ID" value="KPJ72723.1"/>
    <property type="molecule type" value="Genomic_DNA"/>
</dbReference>
<proteinExistence type="predicted"/>
<evidence type="ECO:0000313" key="2">
    <source>
        <dbReference type="Proteomes" id="UP000051012"/>
    </source>
</evidence>
<evidence type="ECO:0008006" key="3">
    <source>
        <dbReference type="Google" id="ProtNLM"/>
    </source>
</evidence>
<dbReference type="Pfam" id="PF12675">
    <property type="entry name" value="DUF3795"/>
    <property type="match status" value="1"/>
</dbReference>
<evidence type="ECO:0000313" key="1">
    <source>
        <dbReference type="EMBL" id="KPJ72723.1"/>
    </source>
</evidence>
<dbReference type="AlphaFoldDB" id="A0A0S7YDW3"/>
<gene>
    <name evidence="1" type="ORF">AMJ52_05420</name>
</gene>
<dbReference type="InterPro" id="IPR024227">
    <property type="entry name" value="DUF3795"/>
</dbReference>
<protein>
    <recommendedName>
        <fullName evidence="3">GON domain-containing protein</fullName>
    </recommendedName>
</protein>
<reference evidence="1 2" key="1">
    <citation type="journal article" date="2015" name="Microbiome">
        <title>Genomic resolution of linkages in carbon, nitrogen, and sulfur cycling among widespread estuary sediment bacteria.</title>
        <authorList>
            <person name="Baker B.J."/>
            <person name="Lazar C.S."/>
            <person name="Teske A.P."/>
            <person name="Dick G.J."/>
        </authorList>
    </citation>
    <scope>NUCLEOTIDE SEQUENCE [LARGE SCALE GENOMIC DNA]</scope>
    <source>
        <strain evidence="1">DG_78</strain>
    </source>
</reference>
<comment type="caution">
    <text evidence="1">The sequence shown here is derived from an EMBL/GenBank/DDBJ whole genome shotgun (WGS) entry which is preliminary data.</text>
</comment>
<organism evidence="1 2">
    <name type="scientific">candidate division TA06 bacterium DG_78</name>
    <dbReference type="NCBI Taxonomy" id="1703772"/>
    <lineage>
        <taxon>Bacteria</taxon>
        <taxon>Bacteria division TA06</taxon>
    </lineage>
</organism>
<accession>A0A0S7YDW3</accession>